<dbReference type="EMBL" id="LAZR01001068">
    <property type="protein sequence ID" value="KKN51333.1"/>
    <property type="molecule type" value="Genomic_DNA"/>
</dbReference>
<evidence type="ECO:0000313" key="1">
    <source>
        <dbReference type="EMBL" id="KKN51333.1"/>
    </source>
</evidence>
<accession>A0A0F9UCK6</accession>
<comment type="caution">
    <text evidence="1">The sequence shown here is derived from an EMBL/GenBank/DDBJ whole genome shotgun (WGS) entry which is preliminary data.</text>
</comment>
<protein>
    <submittedName>
        <fullName evidence="1">Uncharacterized protein</fullName>
    </submittedName>
</protein>
<dbReference type="AlphaFoldDB" id="A0A0F9UCK6"/>
<organism evidence="1">
    <name type="scientific">marine sediment metagenome</name>
    <dbReference type="NCBI Taxonomy" id="412755"/>
    <lineage>
        <taxon>unclassified sequences</taxon>
        <taxon>metagenomes</taxon>
        <taxon>ecological metagenomes</taxon>
    </lineage>
</organism>
<proteinExistence type="predicted"/>
<sequence length="90" mass="9874">MSSPEILNLTKSIFLSQQKTAKLWPRTRKGHELLNKIPSIANLEAVLLPVDVRPAHQGGFKFSLTDDLKKCICKKGGVQTFAAGEAPQLC</sequence>
<gene>
    <name evidence="1" type="ORF">LCGC14_0623890</name>
</gene>
<name>A0A0F9UCK6_9ZZZZ</name>
<reference evidence="1" key="1">
    <citation type="journal article" date="2015" name="Nature">
        <title>Complex archaea that bridge the gap between prokaryotes and eukaryotes.</title>
        <authorList>
            <person name="Spang A."/>
            <person name="Saw J.H."/>
            <person name="Jorgensen S.L."/>
            <person name="Zaremba-Niedzwiedzka K."/>
            <person name="Martijn J."/>
            <person name="Lind A.E."/>
            <person name="van Eijk R."/>
            <person name="Schleper C."/>
            <person name="Guy L."/>
            <person name="Ettema T.J."/>
        </authorList>
    </citation>
    <scope>NUCLEOTIDE SEQUENCE</scope>
</reference>